<dbReference type="Proteomes" id="UP000234341">
    <property type="component" value="Unassembled WGS sequence"/>
</dbReference>
<sequence length="329" mass="35632">MSTVSTAATHSSVPRSSIKHLPVNLFGAVMGLSGLSLAWRGAHDLFGVDPVIAHGVGVIAVVTFVALAAGYLAKWLRYPEAVKAEFMHPIAGNFFGTITIAILLLSSIVGEYSESFGQIVWTIGTVLTIALTFVIAGRLFRGKEDPAHAAPAWLIPGVATLDIAVAGGTMPMAWAHEVTMFSIAVGTMMALVFFTMIFSRVVHHEPLPNGMVPSLIIMIAPFEVGFLAYVNVTQHVDMFAGLLFYFGLFLFISLSFKVFRRSIPFAASWWAISFPMAALVNAALKYAMYANTWVLNLLAALLLFLLSVAILVLLVRTLHRLVTHRLLVG</sequence>
<feature type="transmembrane region" description="Helical" evidence="5">
    <location>
        <begin position="268"/>
        <end position="287"/>
    </location>
</feature>
<keyword evidence="3 5" id="KW-1133">Transmembrane helix</keyword>
<dbReference type="PANTHER" id="PTHR37955">
    <property type="entry name" value="TELLURITE RESISTANCE PROTEIN TEHA"/>
    <property type="match status" value="1"/>
</dbReference>
<gene>
    <name evidence="6" type="ORF">CYJ10_27180</name>
</gene>
<evidence type="ECO:0000256" key="5">
    <source>
        <dbReference type="SAM" id="Phobius"/>
    </source>
</evidence>
<feature type="transmembrane region" description="Helical" evidence="5">
    <location>
        <begin position="21"/>
        <end position="39"/>
    </location>
</feature>
<dbReference type="InterPro" id="IPR052951">
    <property type="entry name" value="Tellurite_res_ion_channel"/>
</dbReference>
<dbReference type="PANTHER" id="PTHR37955:SF1">
    <property type="entry name" value="DEP DOMAIN-CONTAINING PROTEIN"/>
    <property type="match status" value="1"/>
</dbReference>
<accession>A0A2N5C5U9</accession>
<protein>
    <submittedName>
        <fullName evidence="6">C4-dicarboxylate ABC transporter</fullName>
    </submittedName>
</protein>
<feature type="transmembrane region" description="Helical" evidence="5">
    <location>
        <begin position="180"/>
        <end position="199"/>
    </location>
</feature>
<feature type="transmembrane region" description="Helical" evidence="5">
    <location>
        <begin position="51"/>
        <end position="73"/>
    </location>
</feature>
<dbReference type="Gene3D" id="1.50.10.150">
    <property type="entry name" value="Voltage-dependent anion channel"/>
    <property type="match status" value="1"/>
</dbReference>
<feature type="transmembrane region" description="Helical" evidence="5">
    <location>
        <begin position="119"/>
        <end position="140"/>
    </location>
</feature>
<feature type="transmembrane region" description="Helical" evidence="5">
    <location>
        <begin position="211"/>
        <end position="232"/>
    </location>
</feature>
<organism evidence="6 7">
    <name type="scientific">Cupriavidus pauculus</name>
    <dbReference type="NCBI Taxonomy" id="82633"/>
    <lineage>
        <taxon>Bacteria</taxon>
        <taxon>Pseudomonadati</taxon>
        <taxon>Pseudomonadota</taxon>
        <taxon>Betaproteobacteria</taxon>
        <taxon>Burkholderiales</taxon>
        <taxon>Burkholderiaceae</taxon>
        <taxon>Cupriavidus</taxon>
    </lineage>
</organism>
<dbReference type="CDD" id="cd09323">
    <property type="entry name" value="TDT_SLAC1_like"/>
    <property type="match status" value="1"/>
</dbReference>
<dbReference type="GO" id="GO:0005886">
    <property type="term" value="C:plasma membrane"/>
    <property type="evidence" value="ECO:0007669"/>
    <property type="project" value="TreeGrafter"/>
</dbReference>
<evidence type="ECO:0000313" key="7">
    <source>
        <dbReference type="Proteomes" id="UP000234341"/>
    </source>
</evidence>
<dbReference type="EMBL" id="PJRP01000017">
    <property type="protein sequence ID" value="PLP97560.1"/>
    <property type="molecule type" value="Genomic_DNA"/>
</dbReference>
<evidence type="ECO:0000256" key="4">
    <source>
        <dbReference type="ARBA" id="ARBA00023136"/>
    </source>
</evidence>
<comment type="subcellular location">
    <subcellularLocation>
        <location evidence="1">Membrane</location>
        <topology evidence="1">Multi-pass membrane protein</topology>
    </subcellularLocation>
</comment>
<keyword evidence="4 5" id="KW-0472">Membrane</keyword>
<feature type="transmembrane region" description="Helical" evidence="5">
    <location>
        <begin position="94"/>
        <end position="113"/>
    </location>
</feature>
<evidence type="ECO:0000313" key="6">
    <source>
        <dbReference type="EMBL" id="PLP97560.1"/>
    </source>
</evidence>
<dbReference type="InterPro" id="IPR038665">
    <property type="entry name" value="Voltage-dep_anion_channel_sf"/>
</dbReference>
<proteinExistence type="predicted"/>
<comment type="caution">
    <text evidence="6">The sequence shown here is derived from an EMBL/GenBank/DDBJ whole genome shotgun (WGS) entry which is preliminary data.</text>
</comment>
<dbReference type="OrthoDB" id="309023at2"/>
<name>A0A2N5C5U9_9BURK</name>
<keyword evidence="2 5" id="KW-0812">Transmembrane</keyword>
<evidence type="ECO:0000256" key="2">
    <source>
        <dbReference type="ARBA" id="ARBA00022692"/>
    </source>
</evidence>
<dbReference type="Pfam" id="PF03595">
    <property type="entry name" value="SLAC1"/>
    <property type="match status" value="1"/>
</dbReference>
<dbReference type="AlphaFoldDB" id="A0A2N5C5U9"/>
<dbReference type="InterPro" id="IPR004695">
    <property type="entry name" value="SLAC1/Mae1/Ssu1/TehA"/>
</dbReference>
<feature type="transmembrane region" description="Helical" evidence="5">
    <location>
        <begin position="152"/>
        <end position="174"/>
    </location>
</feature>
<evidence type="ECO:0000256" key="1">
    <source>
        <dbReference type="ARBA" id="ARBA00004141"/>
    </source>
</evidence>
<dbReference type="RefSeq" id="WP_101684581.1">
    <property type="nucleotide sequence ID" value="NZ_PJRP01000017.1"/>
</dbReference>
<evidence type="ECO:0000256" key="3">
    <source>
        <dbReference type="ARBA" id="ARBA00022989"/>
    </source>
</evidence>
<dbReference type="GO" id="GO:0046583">
    <property type="term" value="F:monoatomic cation efflux transmembrane transporter activity"/>
    <property type="evidence" value="ECO:0007669"/>
    <property type="project" value="TreeGrafter"/>
</dbReference>
<feature type="transmembrane region" description="Helical" evidence="5">
    <location>
        <begin position="238"/>
        <end position="256"/>
    </location>
</feature>
<feature type="transmembrane region" description="Helical" evidence="5">
    <location>
        <begin position="293"/>
        <end position="315"/>
    </location>
</feature>
<reference evidence="6 7" key="1">
    <citation type="submission" date="2017-12" db="EMBL/GenBank/DDBJ databases">
        <title>Genome sequence of the active heterotrophic nitrifier-denitrifier, Cupriavidus pauculus UM1.</title>
        <authorList>
            <person name="Putonti C."/>
            <person name="Castignetti D."/>
        </authorList>
    </citation>
    <scope>NUCLEOTIDE SEQUENCE [LARGE SCALE GENOMIC DNA]</scope>
    <source>
        <strain evidence="6 7">UM1</strain>
    </source>
</reference>